<dbReference type="AlphaFoldDB" id="A0A382KYS7"/>
<evidence type="ECO:0000256" key="1">
    <source>
        <dbReference type="SAM" id="Phobius"/>
    </source>
</evidence>
<organism evidence="2">
    <name type="scientific">marine metagenome</name>
    <dbReference type="NCBI Taxonomy" id="408172"/>
    <lineage>
        <taxon>unclassified sequences</taxon>
        <taxon>metagenomes</taxon>
        <taxon>ecological metagenomes</taxon>
    </lineage>
</organism>
<protein>
    <submittedName>
        <fullName evidence="2">Uncharacterized protein</fullName>
    </submittedName>
</protein>
<dbReference type="EMBL" id="UINC01083779">
    <property type="protein sequence ID" value="SVC29818.1"/>
    <property type="molecule type" value="Genomic_DNA"/>
</dbReference>
<gene>
    <name evidence="2" type="ORF">METZ01_LOCUS282672</name>
</gene>
<proteinExistence type="predicted"/>
<keyword evidence="1" id="KW-0812">Transmembrane</keyword>
<reference evidence="2" key="1">
    <citation type="submission" date="2018-05" db="EMBL/GenBank/DDBJ databases">
        <authorList>
            <person name="Lanie J.A."/>
            <person name="Ng W.-L."/>
            <person name="Kazmierczak K.M."/>
            <person name="Andrzejewski T.M."/>
            <person name="Davidsen T.M."/>
            <person name="Wayne K.J."/>
            <person name="Tettelin H."/>
            <person name="Glass J.I."/>
            <person name="Rusch D."/>
            <person name="Podicherti R."/>
            <person name="Tsui H.-C.T."/>
            <person name="Winkler M.E."/>
        </authorList>
    </citation>
    <scope>NUCLEOTIDE SEQUENCE</scope>
</reference>
<feature type="transmembrane region" description="Helical" evidence="1">
    <location>
        <begin position="26"/>
        <end position="44"/>
    </location>
</feature>
<accession>A0A382KYS7</accession>
<keyword evidence="1" id="KW-0472">Membrane</keyword>
<keyword evidence="1" id="KW-1133">Transmembrane helix</keyword>
<sequence length="47" mass="5582">MKEGENKKTELNSEIWKNHQEKEAKGLKKIFIFIFLVVVLFYIVKVA</sequence>
<evidence type="ECO:0000313" key="2">
    <source>
        <dbReference type="EMBL" id="SVC29818.1"/>
    </source>
</evidence>
<name>A0A382KYS7_9ZZZZ</name>